<evidence type="ECO:0000256" key="2">
    <source>
        <dbReference type="ARBA" id="ARBA00023315"/>
    </source>
</evidence>
<evidence type="ECO:0000256" key="1">
    <source>
        <dbReference type="ARBA" id="ARBA00022679"/>
    </source>
</evidence>
<dbReference type="InterPro" id="IPR050832">
    <property type="entry name" value="Bact_Acetyltransf"/>
</dbReference>
<dbReference type="OrthoDB" id="9799092at2"/>
<dbReference type="GO" id="GO:0016747">
    <property type="term" value="F:acyltransferase activity, transferring groups other than amino-acyl groups"/>
    <property type="evidence" value="ECO:0007669"/>
    <property type="project" value="InterPro"/>
</dbReference>
<evidence type="ECO:0000313" key="4">
    <source>
        <dbReference type="EMBL" id="THJ75230.1"/>
    </source>
</evidence>
<dbReference type="SUPFAM" id="SSF55729">
    <property type="entry name" value="Acyl-CoA N-acyltransferases (Nat)"/>
    <property type="match status" value="1"/>
</dbReference>
<organism evidence="4 5">
    <name type="scientific">Candidatus Frankia alpina</name>
    <dbReference type="NCBI Taxonomy" id="2699483"/>
    <lineage>
        <taxon>Bacteria</taxon>
        <taxon>Bacillati</taxon>
        <taxon>Actinomycetota</taxon>
        <taxon>Actinomycetes</taxon>
        <taxon>Frankiales</taxon>
        <taxon>Frankiaceae</taxon>
        <taxon>Frankia</taxon>
    </lineage>
</organism>
<name>A0A4S5ET24_9ACTN</name>
<protein>
    <submittedName>
        <fullName evidence="4">GNAT family N-acetyltransferase</fullName>
    </submittedName>
</protein>
<sequence length="175" mass="18652">MTDGIHGRRIRPDEGPLLRRLRLAALADSPAAFWQTLGAARTLPAADWARRAEGGADSPADLVALVERAGEAVGMVQGFTPTGRPWLRELGAMWVTPAARGTGAADVLLAAAVTWAAQAGAEAVKLWVAPANRPARRLYTRTGFVVLGGPRPITDDPSVKTFVPMLLPLHPPQRR</sequence>
<evidence type="ECO:0000259" key="3">
    <source>
        <dbReference type="PROSITE" id="PS51186"/>
    </source>
</evidence>
<accession>A0A4S5ET24</accession>
<dbReference type="PANTHER" id="PTHR43877">
    <property type="entry name" value="AMINOALKYLPHOSPHONATE N-ACETYLTRANSFERASE-RELATED-RELATED"/>
    <property type="match status" value="1"/>
</dbReference>
<dbReference type="PROSITE" id="PS51186">
    <property type="entry name" value="GNAT"/>
    <property type="match status" value="1"/>
</dbReference>
<dbReference type="InterPro" id="IPR016181">
    <property type="entry name" value="Acyl_CoA_acyltransferase"/>
</dbReference>
<keyword evidence="2" id="KW-0012">Acyltransferase</keyword>
<reference evidence="4 5" key="1">
    <citation type="submission" date="2019-04" db="EMBL/GenBank/DDBJ databases">
        <title>Draft genome sequences for three unisolated Alnus-infective Frankia Sp+ strains, AgTrS, AiOr and AvVan, the first sequenced Frankia strains able to sporulate in-planta.</title>
        <authorList>
            <person name="Bethencourt L."/>
            <person name="Vautrin F."/>
            <person name="Taib N."/>
            <person name="Dubost A."/>
            <person name="Castro-Garcia L."/>
            <person name="Imbaud O."/>
            <person name="Abrouk D."/>
            <person name="Fournier P."/>
            <person name="Briolay J."/>
            <person name="Nguyen A."/>
            <person name="Normand P."/>
            <person name="Fernandez M.P."/>
            <person name="Brochier-Armanet C."/>
            <person name="Herrera-Belaroussi A."/>
        </authorList>
    </citation>
    <scope>NUCLEOTIDE SEQUENCE [LARGE SCALE GENOMIC DNA]</scope>
    <source>
        <strain evidence="4 5">AvVan</strain>
    </source>
</reference>
<keyword evidence="5" id="KW-1185">Reference proteome</keyword>
<dbReference type="InterPro" id="IPR000182">
    <property type="entry name" value="GNAT_dom"/>
</dbReference>
<dbReference type="Pfam" id="PF00583">
    <property type="entry name" value="Acetyltransf_1"/>
    <property type="match status" value="1"/>
</dbReference>
<gene>
    <name evidence="4" type="ORF">E7Y31_06765</name>
</gene>
<comment type="caution">
    <text evidence="4">The sequence shown here is derived from an EMBL/GenBank/DDBJ whole genome shotgun (WGS) entry which is preliminary data.</text>
</comment>
<keyword evidence="1 4" id="KW-0808">Transferase</keyword>
<dbReference type="EMBL" id="SSXH01000106">
    <property type="protein sequence ID" value="THJ75230.1"/>
    <property type="molecule type" value="Genomic_DNA"/>
</dbReference>
<dbReference type="Proteomes" id="UP000305282">
    <property type="component" value="Unassembled WGS sequence"/>
</dbReference>
<evidence type="ECO:0000313" key="5">
    <source>
        <dbReference type="Proteomes" id="UP000305282"/>
    </source>
</evidence>
<proteinExistence type="predicted"/>
<feature type="domain" description="N-acetyltransferase" evidence="3">
    <location>
        <begin position="5"/>
        <end position="170"/>
    </location>
</feature>
<dbReference type="Gene3D" id="3.40.630.30">
    <property type="match status" value="1"/>
</dbReference>
<dbReference type="AlphaFoldDB" id="A0A4S5ET24"/>